<keyword evidence="3 5" id="KW-0472">Membrane</keyword>
<feature type="transmembrane region" description="Helical" evidence="5">
    <location>
        <begin position="230"/>
        <end position="252"/>
    </location>
</feature>
<dbReference type="InterPro" id="IPR014347">
    <property type="entry name" value="Tautomerase/MIF_sf"/>
</dbReference>
<dbReference type="Pfam" id="PF01361">
    <property type="entry name" value="Tautomerase"/>
    <property type="match status" value="1"/>
</dbReference>
<feature type="transmembrane region" description="Helical" evidence="5">
    <location>
        <begin position="363"/>
        <end position="385"/>
    </location>
</feature>
<dbReference type="SUPFAM" id="SSF55331">
    <property type="entry name" value="Tautomerase/MIF"/>
    <property type="match status" value="1"/>
</dbReference>
<feature type="transmembrane region" description="Helical" evidence="5">
    <location>
        <begin position="101"/>
        <end position="123"/>
    </location>
</feature>
<feature type="transmembrane region" description="Helical" evidence="5">
    <location>
        <begin position="258"/>
        <end position="278"/>
    </location>
</feature>
<dbReference type="RefSeq" id="WP_244144765.1">
    <property type="nucleotide sequence ID" value="NZ_FNKX01000004.1"/>
</dbReference>
<feature type="transmembrane region" description="Helical" evidence="5">
    <location>
        <begin position="449"/>
        <end position="471"/>
    </location>
</feature>
<feature type="transmembrane region" description="Helical" evidence="5">
    <location>
        <begin position="129"/>
        <end position="152"/>
    </location>
</feature>
<organism evidence="7 8">
    <name type="scientific">Paraburkholderia tuberum</name>
    <dbReference type="NCBI Taxonomy" id="157910"/>
    <lineage>
        <taxon>Bacteria</taxon>
        <taxon>Pseudomonadati</taxon>
        <taxon>Pseudomonadota</taxon>
        <taxon>Betaproteobacteria</taxon>
        <taxon>Burkholderiales</taxon>
        <taxon>Burkholderiaceae</taxon>
        <taxon>Paraburkholderia</taxon>
    </lineage>
</organism>
<protein>
    <submittedName>
        <fullName evidence="7">Predicted arabinose efflux permease, MFS family</fullName>
    </submittedName>
</protein>
<dbReference type="PANTHER" id="PTHR23531">
    <property type="entry name" value="QUINOLENE RESISTANCE PROTEIN NORA"/>
    <property type="match status" value="1"/>
</dbReference>
<dbReference type="NCBIfam" id="NF009048">
    <property type="entry name" value="PRK12382.1"/>
    <property type="match status" value="1"/>
</dbReference>
<feature type="transmembrane region" description="Helical" evidence="5">
    <location>
        <begin position="422"/>
        <end position="443"/>
    </location>
</feature>
<sequence>MPHVIVKAWSGKTEEQKQRLADAIAHDVMDILGFGGESVSVGFEEIPTGPMEGRCLSSGHRGTRSNALQETRIPNVEVHRMAQSPLAEAHGQSVAATLMPVMTAVLAGFIIIGVALPVLPLHVNNDLGFGPLVVGLVAGAQFAASLVSRVWAGTYSDRRGAKRGVLVGLIAAAAAGQLYLFSLAFVKVPELSVAILLIGRAVLGGAESFIITGGVAWGLGLVHRQHAGKVIAWVGTAMFAAMALGGPIGTILYTSFGFLSIALVTALLPLIVLGYLVRMPAVAPQAHGEHASFNTIMKAVWLPGLGAALASIGYCAILAFSSLFFTDMHWQPVWMAFSAFGAALIASRAMGGHLPDRFGGAKVATVFVIVEAIGLLLMSLATTALVASAGAAVAGLGYSLVYPGLGVEAVSGITRNNRGMAMGLYTAFLDLTMAVGSPALGWVGGHAGLRAVFMVSAVIVACTAGVAIHLLHKSKHREAA</sequence>
<evidence type="ECO:0000313" key="7">
    <source>
        <dbReference type="EMBL" id="SDR61366.1"/>
    </source>
</evidence>
<dbReference type="GO" id="GO:0022857">
    <property type="term" value="F:transmembrane transporter activity"/>
    <property type="evidence" value="ECO:0007669"/>
    <property type="project" value="InterPro"/>
</dbReference>
<evidence type="ECO:0000259" key="6">
    <source>
        <dbReference type="PROSITE" id="PS50850"/>
    </source>
</evidence>
<dbReference type="STRING" id="157910.SAMN05445850_7710"/>
<evidence type="ECO:0000256" key="2">
    <source>
        <dbReference type="ARBA" id="ARBA00022989"/>
    </source>
</evidence>
<dbReference type="InterPro" id="IPR036259">
    <property type="entry name" value="MFS_trans_sf"/>
</dbReference>
<dbReference type="InterPro" id="IPR004370">
    <property type="entry name" value="4-OT-like_dom"/>
</dbReference>
<feature type="transmembrane region" description="Helical" evidence="5">
    <location>
        <begin position="299"/>
        <end position="321"/>
    </location>
</feature>
<dbReference type="InterPro" id="IPR020846">
    <property type="entry name" value="MFS_dom"/>
</dbReference>
<keyword evidence="4" id="KW-0413">Isomerase</keyword>
<dbReference type="AlphaFoldDB" id="A0A1H1KGJ4"/>
<dbReference type="Gene3D" id="1.20.1250.20">
    <property type="entry name" value="MFS general substrate transporter like domains"/>
    <property type="match status" value="1"/>
</dbReference>
<dbReference type="PANTHER" id="PTHR23531:SF1">
    <property type="entry name" value="QUINOLENE RESISTANCE PROTEIN NORA"/>
    <property type="match status" value="1"/>
</dbReference>
<dbReference type="Pfam" id="PF07690">
    <property type="entry name" value="MFS_1"/>
    <property type="match status" value="1"/>
</dbReference>
<name>A0A1H1KGJ4_9BURK</name>
<keyword evidence="2 5" id="KW-1133">Transmembrane helix</keyword>
<evidence type="ECO:0000256" key="4">
    <source>
        <dbReference type="ARBA" id="ARBA00023235"/>
    </source>
</evidence>
<dbReference type="GO" id="GO:0016853">
    <property type="term" value="F:isomerase activity"/>
    <property type="evidence" value="ECO:0007669"/>
    <property type="project" value="UniProtKB-KW"/>
</dbReference>
<feature type="transmembrane region" description="Helical" evidence="5">
    <location>
        <begin position="333"/>
        <end position="351"/>
    </location>
</feature>
<feature type="transmembrane region" description="Helical" evidence="5">
    <location>
        <begin position="164"/>
        <end position="185"/>
    </location>
</feature>
<evidence type="ECO:0000256" key="3">
    <source>
        <dbReference type="ARBA" id="ARBA00023136"/>
    </source>
</evidence>
<dbReference type="PROSITE" id="PS50850">
    <property type="entry name" value="MFS"/>
    <property type="match status" value="1"/>
</dbReference>
<feature type="transmembrane region" description="Helical" evidence="5">
    <location>
        <begin position="391"/>
        <end position="410"/>
    </location>
</feature>
<dbReference type="InterPro" id="IPR011701">
    <property type="entry name" value="MFS"/>
</dbReference>
<dbReference type="InterPro" id="IPR052714">
    <property type="entry name" value="MFS_Exporter"/>
</dbReference>
<dbReference type="SUPFAM" id="SSF103473">
    <property type="entry name" value="MFS general substrate transporter"/>
    <property type="match status" value="1"/>
</dbReference>
<gene>
    <name evidence="7" type="ORF">SAMN05445850_7710</name>
</gene>
<dbReference type="EMBL" id="FNKX01000004">
    <property type="protein sequence ID" value="SDR61366.1"/>
    <property type="molecule type" value="Genomic_DNA"/>
</dbReference>
<evidence type="ECO:0000313" key="8">
    <source>
        <dbReference type="Proteomes" id="UP000199365"/>
    </source>
</evidence>
<evidence type="ECO:0000256" key="5">
    <source>
        <dbReference type="SAM" id="Phobius"/>
    </source>
</evidence>
<reference evidence="8" key="1">
    <citation type="submission" date="2016-10" db="EMBL/GenBank/DDBJ databases">
        <authorList>
            <person name="Varghese N."/>
            <person name="Submissions S."/>
        </authorList>
    </citation>
    <scope>NUCLEOTIDE SEQUENCE [LARGE SCALE GENOMIC DNA]</scope>
    <source>
        <strain evidence="8">DUS833</strain>
    </source>
</reference>
<dbReference type="CDD" id="cd17489">
    <property type="entry name" value="MFS_YfcJ_like"/>
    <property type="match status" value="1"/>
</dbReference>
<accession>A0A1H1KGJ4</accession>
<keyword evidence="8" id="KW-1185">Reference proteome</keyword>
<feature type="domain" description="Major facilitator superfamily (MFS) profile" evidence="6">
    <location>
        <begin position="292"/>
        <end position="480"/>
    </location>
</feature>
<proteinExistence type="predicted"/>
<feature type="transmembrane region" description="Helical" evidence="5">
    <location>
        <begin position="191"/>
        <end position="218"/>
    </location>
</feature>
<keyword evidence="1 5" id="KW-0812">Transmembrane</keyword>
<evidence type="ECO:0000256" key="1">
    <source>
        <dbReference type="ARBA" id="ARBA00022692"/>
    </source>
</evidence>
<dbReference type="Gene3D" id="3.30.429.10">
    <property type="entry name" value="Macrophage Migration Inhibitory Factor"/>
    <property type="match status" value="1"/>
</dbReference>
<dbReference type="Proteomes" id="UP000199365">
    <property type="component" value="Unassembled WGS sequence"/>
</dbReference>